<sequence length="123" mass="14547">MPDHEQKHQEPHQESHQEENQQVLRLVVGSTKEEIPLGEEERSGVSDEELSRWIEQLCISKAEEFRMLGYEHVEPQEIWECISDKHQKNGMPALHRLVNDILSLKVTQFMNWMTMSIYKSSFK</sequence>
<keyword evidence="3" id="KW-1185">Reference proteome</keyword>
<organism evidence="2 3">
    <name type="scientific">Marinicrinis lubricantis</name>
    <dbReference type="NCBI Taxonomy" id="2086470"/>
    <lineage>
        <taxon>Bacteria</taxon>
        <taxon>Bacillati</taxon>
        <taxon>Bacillota</taxon>
        <taxon>Bacilli</taxon>
        <taxon>Bacillales</taxon>
        <taxon>Paenibacillaceae</taxon>
    </lineage>
</organism>
<accession>A0ABW1ITZ1</accession>
<dbReference type="Proteomes" id="UP001596250">
    <property type="component" value="Unassembled WGS sequence"/>
</dbReference>
<comment type="caution">
    <text evidence="2">The sequence shown here is derived from an EMBL/GenBank/DDBJ whole genome shotgun (WGS) entry which is preliminary data.</text>
</comment>
<feature type="compositionally biased region" description="Basic and acidic residues" evidence="1">
    <location>
        <begin position="1"/>
        <end position="19"/>
    </location>
</feature>
<gene>
    <name evidence="2" type="ORF">ACFPXP_19020</name>
</gene>
<name>A0ABW1ITZ1_9BACL</name>
<evidence type="ECO:0000313" key="3">
    <source>
        <dbReference type="Proteomes" id="UP001596250"/>
    </source>
</evidence>
<dbReference type="RefSeq" id="WP_379895973.1">
    <property type="nucleotide sequence ID" value="NZ_CBCSCT010000014.1"/>
</dbReference>
<dbReference type="EMBL" id="JBHSQV010000181">
    <property type="protein sequence ID" value="MFC5988501.1"/>
    <property type="molecule type" value="Genomic_DNA"/>
</dbReference>
<protein>
    <submittedName>
        <fullName evidence="2">Post-transcriptional regulator</fullName>
    </submittedName>
</protein>
<reference evidence="3" key="1">
    <citation type="journal article" date="2019" name="Int. J. Syst. Evol. Microbiol.">
        <title>The Global Catalogue of Microorganisms (GCM) 10K type strain sequencing project: providing services to taxonomists for standard genome sequencing and annotation.</title>
        <authorList>
            <consortium name="The Broad Institute Genomics Platform"/>
            <consortium name="The Broad Institute Genome Sequencing Center for Infectious Disease"/>
            <person name="Wu L."/>
            <person name="Ma J."/>
        </authorList>
    </citation>
    <scope>NUCLEOTIDE SEQUENCE [LARGE SCALE GENOMIC DNA]</scope>
    <source>
        <strain evidence="3">CCM 8749</strain>
    </source>
</reference>
<dbReference type="InterPro" id="IPR025716">
    <property type="entry name" value="Post-transcriptional_regulator"/>
</dbReference>
<feature type="region of interest" description="Disordered" evidence="1">
    <location>
        <begin position="1"/>
        <end position="23"/>
    </location>
</feature>
<proteinExistence type="predicted"/>
<evidence type="ECO:0000313" key="2">
    <source>
        <dbReference type="EMBL" id="MFC5988501.1"/>
    </source>
</evidence>
<dbReference type="Pfam" id="PF13797">
    <property type="entry name" value="Post_transc_reg"/>
    <property type="match status" value="1"/>
</dbReference>
<evidence type="ECO:0000256" key="1">
    <source>
        <dbReference type="SAM" id="MobiDB-lite"/>
    </source>
</evidence>